<dbReference type="Proteomes" id="UP000423396">
    <property type="component" value="Chromosome"/>
</dbReference>
<dbReference type="RefSeq" id="WP_156005022.1">
    <property type="nucleotide sequence ID" value="NZ_CP045483.1"/>
</dbReference>
<dbReference type="AlphaFoldDB" id="A0A650CLN0"/>
<accession>A0A650CLN0</accession>
<evidence type="ECO:0000313" key="3">
    <source>
        <dbReference type="Proteomes" id="UP000423396"/>
    </source>
</evidence>
<protein>
    <submittedName>
        <fullName evidence="2">Uncharacterized protein</fullName>
    </submittedName>
</protein>
<evidence type="ECO:0000256" key="1">
    <source>
        <dbReference type="SAM" id="Coils"/>
    </source>
</evidence>
<dbReference type="KEGG" id="sazo:D1868_01525"/>
<gene>
    <name evidence="2" type="ORF">D1868_01525</name>
</gene>
<proteinExistence type="predicted"/>
<evidence type="ECO:0000313" key="2">
    <source>
        <dbReference type="EMBL" id="QGR18801.1"/>
    </source>
</evidence>
<name>A0A650CLN0_9CREN</name>
<organism evidence="2 3">
    <name type="scientific">Stygiolobus azoricus</name>
    <dbReference type="NCBI Taxonomy" id="41675"/>
    <lineage>
        <taxon>Archaea</taxon>
        <taxon>Thermoproteota</taxon>
        <taxon>Thermoprotei</taxon>
        <taxon>Sulfolobales</taxon>
        <taxon>Sulfolobaceae</taxon>
        <taxon>Stygiolobus</taxon>
    </lineage>
</organism>
<dbReference type="GeneID" id="42797714"/>
<keyword evidence="1" id="KW-0175">Coiled coil</keyword>
<reference evidence="2 3" key="1">
    <citation type="submission" date="2019-10" db="EMBL/GenBank/DDBJ databases">
        <title>Genome Sequences from Six Type Strain Members of the Archaeal Family Sulfolobaceae: Acidianus ambivalens, Acidianus infernus, Metallosphaera prunae, Stygiolobus azoricus, Sulfolobus metallicus, and Sulfurisphaera ohwakuensis.</title>
        <authorList>
            <person name="Counts J.A."/>
            <person name="Kelly R.M."/>
        </authorList>
    </citation>
    <scope>NUCLEOTIDE SEQUENCE [LARGE SCALE GENOMIC DNA]</scope>
    <source>
        <strain evidence="2 3">FC6</strain>
    </source>
</reference>
<dbReference type="EMBL" id="CP045483">
    <property type="protein sequence ID" value="QGR18801.1"/>
    <property type="molecule type" value="Genomic_DNA"/>
</dbReference>
<sequence length="164" mass="18808">MNCKNLNRAIVMLWVGDSEKAKEDAKECMNSLKEEINNLRSLIKEAKMEAENEYLLPKTLREKRLNPEDLIKVAMYELSRRIYLFSGNTKSKERSGIIYLWLDLGVKKILRGYCEDCYGYISTLLGSGFVVMVDGVIYAEFLGTDENKAVESVLEAIKGHRKNK</sequence>
<feature type="coiled-coil region" evidence="1">
    <location>
        <begin position="15"/>
        <end position="53"/>
    </location>
</feature>
<dbReference type="OrthoDB" id="34533at2157"/>
<keyword evidence="3" id="KW-1185">Reference proteome</keyword>